<organism evidence="2 3">
    <name type="scientific">Halteria grandinella</name>
    <dbReference type="NCBI Taxonomy" id="5974"/>
    <lineage>
        <taxon>Eukaryota</taxon>
        <taxon>Sar</taxon>
        <taxon>Alveolata</taxon>
        <taxon>Ciliophora</taxon>
        <taxon>Intramacronucleata</taxon>
        <taxon>Spirotrichea</taxon>
        <taxon>Stichotrichia</taxon>
        <taxon>Sporadotrichida</taxon>
        <taxon>Halteriidae</taxon>
        <taxon>Halteria</taxon>
    </lineage>
</organism>
<keyword evidence="1" id="KW-0812">Transmembrane</keyword>
<dbReference type="AlphaFoldDB" id="A0A8J8NLY4"/>
<sequence length="268" mass="32083">MKNSQSMKTSHQGTFILHSLILRMINKQYCSQQNDNDHWISKQNRLQLQCHFSSHSQSIQSNLLSLNFQKNIQRLMDQYQSLRDYYKSGEAIKNLSDRQSLRHHCEYIRESAYSSWIYYRKHVWNQQFQSQDQSGKRSTLSEKIHQYFESHNKLKLFASSLILMAITLKLRRSSFFFSKSNQEKSFPQGLRDKIIVKDQQIQGPYDHYKSSRMDDKQYYQMVNFINGLIASCYIMSMFKHLFFQTREKQVNDTCSEQREIEAAMDDKK</sequence>
<accession>A0A8J8NLY4</accession>
<evidence type="ECO:0000313" key="3">
    <source>
        <dbReference type="Proteomes" id="UP000785679"/>
    </source>
</evidence>
<keyword evidence="3" id="KW-1185">Reference proteome</keyword>
<protein>
    <recommendedName>
        <fullName evidence="4">Transmembrane protein</fullName>
    </recommendedName>
</protein>
<evidence type="ECO:0008006" key="4">
    <source>
        <dbReference type="Google" id="ProtNLM"/>
    </source>
</evidence>
<keyword evidence="1" id="KW-0472">Membrane</keyword>
<dbReference type="EMBL" id="RRYP01011528">
    <property type="protein sequence ID" value="TNV77667.1"/>
    <property type="molecule type" value="Genomic_DNA"/>
</dbReference>
<proteinExistence type="predicted"/>
<evidence type="ECO:0000313" key="2">
    <source>
        <dbReference type="EMBL" id="TNV77667.1"/>
    </source>
</evidence>
<dbReference type="Proteomes" id="UP000785679">
    <property type="component" value="Unassembled WGS sequence"/>
</dbReference>
<keyword evidence="1" id="KW-1133">Transmembrane helix</keyword>
<name>A0A8J8NLY4_HALGN</name>
<evidence type="ECO:0000256" key="1">
    <source>
        <dbReference type="SAM" id="Phobius"/>
    </source>
</evidence>
<comment type="caution">
    <text evidence="2">The sequence shown here is derived from an EMBL/GenBank/DDBJ whole genome shotgun (WGS) entry which is preliminary data.</text>
</comment>
<reference evidence="2" key="1">
    <citation type="submission" date="2019-06" db="EMBL/GenBank/DDBJ databases">
        <authorList>
            <person name="Zheng W."/>
        </authorList>
    </citation>
    <scope>NUCLEOTIDE SEQUENCE</scope>
    <source>
        <strain evidence="2">QDHG01</strain>
    </source>
</reference>
<feature type="transmembrane region" description="Helical" evidence="1">
    <location>
        <begin position="218"/>
        <end position="238"/>
    </location>
</feature>
<gene>
    <name evidence="2" type="ORF">FGO68_gene2588</name>
</gene>